<dbReference type="Pfam" id="PF26363">
    <property type="entry name" value="Phospholipase-like"/>
    <property type="match status" value="1"/>
</dbReference>
<dbReference type="Gene3D" id="3.40.50.1820">
    <property type="entry name" value="alpha/beta hydrolase"/>
    <property type="match status" value="1"/>
</dbReference>
<dbReference type="EMBL" id="UOFF01000269">
    <property type="protein sequence ID" value="VAW56691.1"/>
    <property type="molecule type" value="Genomic_DNA"/>
</dbReference>
<sequence>MASVFELAKLSEMTYDSTKVVYRDWYKKLHYGPLSGLGFYAEYYFNHKKRDVVLAIRGTDLGGEEADRSDILSDVQIMLGHSPSQLESAKQAYAEIKRLANREFFGKYNFYLTGHSLGGGLATILSARHGGKPTVTFNAPSVMRSFIGGYLFNNIGSYHLARLNAENILHIRASGDMVSWLNGRHIGKVEDIYVNHWGDSKMLGASRHLAQHSIKNIVDTLSSSYVHLKELGWKSLA</sequence>
<dbReference type="AlphaFoldDB" id="A0A3B0WMY1"/>
<reference evidence="1" key="1">
    <citation type="submission" date="2018-06" db="EMBL/GenBank/DDBJ databases">
        <authorList>
            <person name="Zhirakovskaya E."/>
        </authorList>
    </citation>
    <scope>NUCLEOTIDE SEQUENCE</scope>
</reference>
<evidence type="ECO:0000313" key="1">
    <source>
        <dbReference type="EMBL" id="VAW56691.1"/>
    </source>
</evidence>
<organism evidence="1">
    <name type="scientific">hydrothermal vent metagenome</name>
    <dbReference type="NCBI Taxonomy" id="652676"/>
    <lineage>
        <taxon>unclassified sequences</taxon>
        <taxon>metagenomes</taxon>
        <taxon>ecological metagenomes</taxon>
    </lineage>
</organism>
<proteinExistence type="predicted"/>
<dbReference type="InterPro" id="IPR029058">
    <property type="entry name" value="AB_hydrolase_fold"/>
</dbReference>
<name>A0A3B0WMY1_9ZZZZ</name>
<accession>A0A3B0WMY1</accession>
<dbReference type="SUPFAM" id="SSF53474">
    <property type="entry name" value="alpha/beta-Hydrolases"/>
    <property type="match status" value="1"/>
</dbReference>
<protein>
    <submittedName>
        <fullName evidence="1">Uncharacterized protein</fullName>
    </submittedName>
</protein>
<gene>
    <name evidence="1" type="ORF">MNBD_GAMMA07-625</name>
</gene>
<dbReference type="GO" id="GO:0006629">
    <property type="term" value="P:lipid metabolic process"/>
    <property type="evidence" value="ECO:0007669"/>
    <property type="project" value="InterPro"/>
</dbReference>